<evidence type="ECO:0000259" key="5">
    <source>
        <dbReference type="Pfam" id="PF00501"/>
    </source>
</evidence>
<keyword evidence="2" id="KW-0436">Ligase</keyword>
<dbReference type="GO" id="GO:0015645">
    <property type="term" value="F:fatty acid ligase activity"/>
    <property type="evidence" value="ECO:0007669"/>
    <property type="project" value="TreeGrafter"/>
</dbReference>
<accession>A0A7J4TI65</accession>
<comment type="caution">
    <text evidence="6">The sequence shown here is derived from an EMBL/GenBank/DDBJ whole genome shotgun (WGS) entry which is preliminary data.</text>
</comment>
<proteinExistence type="inferred from homology"/>
<dbReference type="InterPro" id="IPR000873">
    <property type="entry name" value="AMP-dep_synth/lig_dom"/>
</dbReference>
<comment type="similarity">
    <text evidence="1">Belongs to the ATP-dependent AMP-binding enzyme family.</text>
</comment>
<dbReference type="PANTHER" id="PTHR43605">
    <property type="entry name" value="ACYL-COENZYME A SYNTHETASE"/>
    <property type="match status" value="1"/>
</dbReference>
<dbReference type="Proteomes" id="UP000586031">
    <property type="component" value="Unassembled WGS sequence"/>
</dbReference>
<evidence type="ECO:0000256" key="3">
    <source>
        <dbReference type="ARBA" id="ARBA00022741"/>
    </source>
</evidence>
<gene>
    <name evidence="6" type="ORF">HA271_04245</name>
</gene>
<dbReference type="InterPro" id="IPR042099">
    <property type="entry name" value="ANL_N_sf"/>
</dbReference>
<sequence>MSSLLEKFVSQVDFESYHDFKDNFRIKIPENFNFAYDVVDEYARLYPEKVAMVWCNDDTGRTFTFKDMKEYSDRAANFFAQQGIKKGDRVMLTLKSRYEFWFCILALHKLGAITIPATHMLKTKDIVYRIENAGI</sequence>
<dbReference type="GO" id="GO:0006633">
    <property type="term" value="P:fatty acid biosynthetic process"/>
    <property type="evidence" value="ECO:0007669"/>
    <property type="project" value="TreeGrafter"/>
</dbReference>
<evidence type="ECO:0000256" key="2">
    <source>
        <dbReference type="ARBA" id="ARBA00022598"/>
    </source>
</evidence>
<organism evidence="6 7">
    <name type="scientific">Methanobacterium subterraneum</name>
    <dbReference type="NCBI Taxonomy" id="59277"/>
    <lineage>
        <taxon>Archaea</taxon>
        <taxon>Methanobacteriati</taxon>
        <taxon>Methanobacteriota</taxon>
        <taxon>Methanomada group</taxon>
        <taxon>Methanobacteria</taxon>
        <taxon>Methanobacteriales</taxon>
        <taxon>Methanobacteriaceae</taxon>
        <taxon>Methanobacterium</taxon>
    </lineage>
</organism>
<dbReference type="GO" id="GO:0006637">
    <property type="term" value="P:acyl-CoA metabolic process"/>
    <property type="evidence" value="ECO:0007669"/>
    <property type="project" value="TreeGrafter"/>
</dbReference>
<dbReference type="PANTHER" id="PTHR43605:SF10">
    <property type="entry name" value="ACYL-COA SYNTHETASE MEDIUM CHAIN FAMILY MEMBER 3"/>
    <property type="match status" value="1"/>
</dbReference>
<feature type="non-terminal residue" evidence="6">
    <location>
        <position position="135"/>
    </location>
</feature>
<protein>
    <submittedName>
        <fullName evidence="6">AMP-binding protein</fullName>
    </submittedName>
</protein>
<evidence type="ECO:0000313" key="6">
    <source>
        <dbReference type="EMBL" id="HII84050.1"/>
    </source>
</evidence>
<keyword evidence="4" id="KW-0067">ATP-binding</keyword>
<dbReference type="GO" id="GO:0004321">
    <property type="term" value="F:fatty-acyl-CoA synthase activity"/>
    <property type="evidence" value="ECO:0007669"/>
    <property type="project" value="TreeGrafter"/>
</dbReference>
<reference evidence="7" key="1">
    <citation type="journal article" date="2020" name="bioRxiv">
        <title>A rank-normalized archaeal taxonomy based on genome phylogeny resolves widespread incomplete and uneven classifications.</title>
        <authorList>
            <person name="Rinke C."/>
            <person name="Chuvochina M."/>
            <person name="Mussig A.J."/>
            <person name="Chaumeil P.-A."/>
            <person name="Waite D.W."/>
            <person name="Whitman W.B."/>
            <person name="Parks D.H."/>
            <person name="Hugenholtz P."/>
        </authorList>
    </citation>
    <scope>NUCLEOTIDE SEQUENCE [LARGE SCALE GENOMIC DNA]</scope>
</reference>
<dbReference type="InterPro" id="IPR051087">
    <property type="entry name" value="Mitochondrial_ACSM"/>
</dbReference>
<feature type="domain" description="AMP-dependent synthetase/ligase" evidence="5">
    <location>
        <begin position="40"/>
        <end position="134"/>
    </location>
</feature>
<dbReference type="Gene3D" id="3.40.50.12780">
    <property type="entry name" value="N-terminal domain of ligase-like"/>
    <property type="match status" value="1"/>
</dbReference>
<name>A0A7J4TI65_9EURY</name>
<keyword evidence="3" id="KW-0547">Nucleotide-binding</keyword>
<dbReference type="SUPFAM" id="SSF56801">
    <property type="entry name" value="Acetyl-CoA synthetase-like"/>
    <property type="match status" value="1"/>
</dbReference>
<dbReference type="GO" id="GO:0005524">
    <property type="term" value="F:ATP binding"/>
    <property type="evidence" value="ECO:0007669"/>
    <property type="project" value="UniProtKB-KW"/>
</dbReference>
<evidence type="ECO:0000256" key="4">
    <source>
        <dbReference type="ARBA" id="ARBA00022840"/>
    </source>
</evidence>
<evidence type="ECO:0000256" key="1">
    <source>
        <dbReference type="ARBA" id="ARBA00006432"/>
    </source>
</evidence>
<dbReference type="AlphaFoldDB" id="A0A7J4TI65"/>
<dbReference type="Pfam" id="PF00501">
    <property type="entry name" value="AMP-binding"/>
    <property type="match status" value="1"/>
</dbReference>
<evidence type="ECO:0000313" key="7">
    <source>
        <dbReference type="Proteomes" id="UP000586031"/>
    </source>
</evidence>
<dbReference type="EMBL" id="DUHE01000126">
    <property type="protein sequence ID" value="HII84050.1"/>
    <property type="molecule type" value="Genomic_DNA"/>
</dbReference>